<dbReference type="AlphaFoldDB" id="A0A0K0GQN9"/>
<proteinExistence type="predicted"/>
<protein>
    <submittedName>
        <fullName evidence="1">Uncharacterized protein</fullName>
    </submittedName>
</protein>
<dbReference type="HOGENOM" id="CLU_2959817_0_0_6"/>
<accession>A0A0K0GQN9</accession>
<organism evidence="1 2">
    <name type="scientific">Xanthomonas oryzae pv. oryzae (strain PXO99A)</name>
    <dbReference type="NCBI Taxonomy" id="360094"/>
    <lineage>
        <taxon>Bacteria</taxon>
        <taxon>Pseudomonadati</taxon>
        <taxon>Pseudomonadota</taxon>
        <taxon>Gammaproteobacteria</taxon>
        <taxon>Lysobacterales</taxon>
        <taxon>Lysobacteraceae</taxon>
        <taxon>Xanthomonas</taxon>
    </lineage>
</organism>
<gene>
    <name evidence="1" type="ordered locus">PXO_03052</name>
</gene>
<dbReference type="KEGG" id="xop:PXO_03052"/>
<reference evidence="1 2" key="1">
    <citation type="journal article" date="2008" name="BMC Genomics">
        <title>Genome sequence and rapid evolution of the rice pathogen Xanthomonas oryzae pv. oryzae PXO99A.</title>
        <authorList>
            <person name="Salzberg S.L."/>
            <person name="Sommer D.D."/>
            <person name="Schatz M.C."/>
            <person name="Phillippy A.M."/>
            <person name="Rabinowicz P.D."/>
            <person name="Tsuge S."/>
            <person name="Furutani A."/>
            <person name="Ochiai H."/>
            <person name="Delcher A.L."/>
            <person name="Kelley D."/>
            <person name="Madupu R."/>
            <person name="Puiu D."/>
            <person name="Radune D."/>
            <person name="Shumway M."/>
            <person name="Trapnell C."/>
            <person name="Aparna G."/>
            <person name="Jha G."/>
            <person name="Pandey A."/>
            <person name="Patil P.B."/>
            <person name="Ishihara H."/>
            <person name="Meyer D.F."/>
            <person name="Szurek B."/>
            <person name="Verdier V."/>
            <person name="Koebnik R."/>
            <person name="Dow J.M."/>
            <person name="Ryan R.P."/>
            <person name="Hirata H."/>
            <person name="Tsuyumu S."/>
            <person name="Won Lee S."/>
            <person name="Seo Y.S."/>
            <person name="Sriariyanum M."/>
            <person name="Ronald P.C."/>
            <person name="Sonti R.V."/>
            <person name="Van Sluys M.A."/>
            <person name="Leach J.E."/>
            <person name="White F.F."/>
            <person name="Bogdanove A.J."/>
        </authorList>
    </citation>
    <scope>NUCLEOTIDE SEQUENCE [LARGE SCALE GENOMIC DNA]</scope>
    <source>
        <strain evidence="1 2">PXO99A</strain>
    </source>
</reference>
<dbReference type="EMBL" id="CP000967">
    <property type="protein sequence ID" value="ACD61165.1"/>
    <property type="molecule type" value="Genomic_DNA"/>
</dbReference>
<dbReference type="Proteomes" id="UP000001740">
    <property type="component" value="Chromosome"/>
</dbReference>
<sequence>MPAAFDGTAFQAIERPLALAVDHRLPAACCLLPAVRSAHAQGAPVASPRWRSGSSCRTP</sequence>
<evidence type="ECO:0000313" key="1">
    <source>
        <dbReference type="EMBL" id="ACD61165.1"/>
    </source>
</evidence>
<evidence type="ECO:0000313" key="2">
    <source>
        <dbReference type="Proteomes" id="UP000001740"/>
    </source>
</evidence>
<name>A0A0K0GQN9_XANOP</name>